<reference evidence="2 3" key="2">
    <citation type="submission" date="2020-08" db="EMBL/GenBank/DDBJ databases">
        <authorList>
            <person name="Ueki A."/>
            <person name="Tonouchi A."/>
        </authorList>
    </citation>
    <scope>NUCLEOTIDE SEQUENCE [LARGE SCALE GENOMIC DNA]</scope>
    <source>
        <strain evidence="2 3">CTTW</strain>
    </source>
</reference>
<keyword evidence="3" id="KW-1185">Reference proteome</keyword>
<sequence length="735" mass="82535">MAGKKGLLCLLLSAVLAMEGITITAADNNIPLLHTSDKVTALSGSISKTNTFENDNYIMNLDEATLGISLKDKKTGYVYESVVDDKNSNQSWKGFLSSGISVELCTSKAAMPERVDLIKGNAKKTFTYYKDGFDAAIEFPSYDFQIGLEVRLKEDGFSASVKQDSITEGEDYKLSAVYLYPLFGATKGAEKEGYILIPEGAGALINLTDNQGKYKTPYAKKIYGSNAGIEAFGESHYDEPAVVEPEKITAPVFGMVYTKSKQGFLGIAEDGQYNGEILAYPNGVMTDYNWVTARFNYREIYTMQTAAASGVPTFEKKPYMRDISISYKMVNGDQADYTGLAKVYQQYLLQKGDLQKQEDKFQIKVDFFGADTKKWFIFNQVVPMTTVKDMKDIIDNMVQSGVKDLMPVYTGWQQKGASLNYGSGKFKVERKLGSQSELYDLAKELKQKDISLVLKQDFLLANPKRFYNTAKDIVKGINQVLVEKPTNAYVFPTMYYMTPSKTLSLVNKWKDRYDDTAISNIALSSLPDTLFSYYSGGKIYTRGDTAGMYEEALKGLQDYNVSLENPNEYLWKYTGKFYDMPLSTSNYSYISKEVPFLPIVLRGYLPYWAGYSNFVANETEYFLKMLEYGAYPNFLLTKESPNKLRNTNSSYIYTSEYEVLKPTIENYYNSIGSVLRQVEGSGIKSHTYLNDKVVSVLYDNGVNIIINYSDSDFKNGEIMVGAMSYQVIGSNAGKR</sequence>
<feature type="chain" id="PRO_5029718285" evidence="1">
    <location>
        <begin position="26"/>
        <end position="735"/>
    </location>
</feature>
<dbReference type="InterPro" id="IPR043751">
    <property type="entry name" value="DUF5696"/>
</dbReference>
<proteinExistence type="predicted"/>
<dbReference type="AlphaFoldDB" id="A0A7I8DIH9"/>
<dbReference type="RefSeq" id="WP_185257944.1">
    <property type="nucleotide sequence ID" value="NZ_AP023368.1"/>
</dbReference>
<evidence type="ECO:0000313" key="2">
    <source>
        <dbReference type="EMBL" id="BCJ97527.1"/>
    </source>
</evidence>
<reference evidence="2 3" key="1">
    <citation type="submission" date="2020-08" db="EMBL/GenBank/DDBJ databases">
        <title>Draft genome sequencing of an Anaerocolumna strain isolated from anoxic soil subjected to BSD treatment.</title>
        <authorList>
            <person name="Uek A."/>
            <person name="Tonouchi A."/>
        </authorList>
    </citation>
    <scope>NUCLEOTIDE SEQUENCE [LARGE SCALE GENOMIC DNA]</scope>
    <source>
        <strain evidence="2 3">CTTW</strain>
    </source>
</reference>
<protein>
    <submittedName>
        <fullName evidence="2">Uncharacterized protein</fullName>
    </submittedName>
</protein>
<organism evidence="2 3">
    <name type="scientific">Anaerocolumna chitinilytica</name>
    <dbReference type="NCBI Taxonomy" id="1727145"/>
    <lineage>
        <taxon>Bacteria</taxon>
        <taxon>Bacillati</taxon>
        <taxon>Bacillota</taxon>
        <taxon>Clostridia</taxon>
        <taxon>Lachnospirales</taxon>
        <taxon>Lachnospiraceae</taxon>
        <taxon>Anaerocolumna</taxon>
    </lineage>
</organism>
<accession>A0A7I8DIH9</accession>
<name>A0A7I8DIH9_9FIRM</name>
<dbReference type="Pfam" id="PF18952">
    <property type="entry name" value="DUF5696"/>
    <property type="match status" value="1"/>
</dbReference>
<dbReference type="Proteomes" id="UP000515703">
    <property type="component" value="Chromosome"/>
</dbReference>
<keyword evidence="1" id="KW-0732">Signal</keyword>
<dbReference type="KEGG" id="acht:bsdcttw_05680"/>
<evidence type="ECO:0000256" key="1">
    <source>
        <dbReference type="SAM" id="SignalP"/>
    </source>
</evidence>
<gene>
    <name evidence="2" type="ORF">bsdcttw_05680</name>
</gene>
<feature type="signal peptide" evidence="1">
    <location>
        <begin position="1"/>
        <end position="25"/>
    </location>
</feature>
<evidence type="ECO:0000313" key="3">
    <source>
        <dbReference type="Proteomes" id="UP000515703"/>
    </source>
</evidence>
<dbReference type="EMBL" id="AP023368">
    <property type="protein sequence ID" value="BCJ97527.1"/>
    <property type="molecule type" value="Genomic_DNA"/>
</dbReference>